<organism evidence="1 2">
    <name type="scientific">Paenibacillus agaridevorans</name>
    <dbReference type="NCBI Taxonomy" id="171404"/>
    <lineage>
        <taxon>Bacteria</taxon>
        <taxon>Bacillati</taxon>
        <taxon>Bacillota</taxon>
        <taxon>Bacilli</taxon>
        <taxon>Bacillales</taxon>
        <taxon>Paenibacillaceae</taxon>
        <taxon>Paenibacillus</taxon>
    </lineage>
</organism>
<dbReference type="PANTHER" id="PTHR40616:SF1">
    <property type="entry name" value="LINALOOL DEHYDRATASE_ISOMERASE DOMAIN-CONTAINING PROTEIN"/>
    <property type="match status" value="1"/>
</dbReference>
<name>A0A2R5F2M9_9BACL</name>
<keyword evidence="2" id="KW-1185">Reference proteome</keyword>
<dbReference type="PANTHER" id="PTHR40616">
    <property type="entry name" value="LINALOOL DEHYDRATASE_ISOMERASE DOMAIN-CONTAINING PROTEIN"/>
    <property type="match status" value="1"/>
</dbReference>
<accession>A0A2R5F2M9</accession>
<reference evidence="1 2" key="1">
    <citation type="submission" date="2017-08" db="EMBL/GenBank/DDBJ databases">
        <title>Substantial Increase in Enzyme Production by Combined Drug-Resistance Mutations in Paenibacillus agaridevorans.</title>
        <authorList>
            <person name="Tanaka Y."/>
            <person name="Funane K."/>
            <person name="Hosaka T."/>
            <person name="Shiwa Y."/>
            <person name="Fujita N."/>
            <person name="Miyazaki T."/>
            <person name="Yoshikawa H."/>
            <person name="Murakami K."/>
            <person name="Kasahara K."/>
            <person name="Inaoka T."/>
            <person name="Hiraga Y."/>
            <person name="Ochi K."/>
        </authorList>
    </citation>
    <scope>NUCLEOTIDE SEQUENCE [LARGE SCALE GENOMIC DNA]</scope>
    <source>
        <strain evidence="1 2">T-3040</strain>
    </source>
</reference>
<dbReference type="Proteomes" id="UP000245202">
    <property type="component" value="Unassembled WGS sequence"/>
</dbReference>
<evidence type="ECO:0008006" key="3">
    <source>
        <dbReference type="Google" id="ProtNLM"/>
    </source>
</evidence>
<evidence type="ECO:0000313" key="1">
    <source>
        <dbReference type="EMBL" id="GBG10054.1"/>
    </source>
</evidence>
<proteinExistence type="predicted"/>
<dbReference type="RefSeq" id="WP_108994637.1">
    <property type="nucleotide sequence ID" value="NZ_BDQX01000289.1"/>
</dbReference>
<gene>
    <name evidence="1" type="ORF">PAT3040_04764</name>
</gene>
<evidence type="ECO:0000313" key="2">
    <source>
        <dbReference type="Proteomes" id="UP000245202"/>
    </source>
</evidence>
<sequence length="579" mass="65301">MNRERLQELIIQKAQTFDETVQLLRTPLTATYHTALKRETTPEVYGLLVSEEYAYYLLEAGEPEDVTRANRILKAVLPLQDRNPESETYGIWPYFYEEPLAEMDRPDWNMADFHGKRLIVTLVRHEEKLSPELATSVREAIGHACRAIIRRNVGPHYTNIAIMGAFVTLVGGELLENAEFRDYGLSRIKRFYDFTFGIGTFSEYNSPCYTPIAIKELHSITAYSANAEAVGYADELINLAWRMAGEHYHAGTGQWSGPHSRTYSTWLRPDERAFLEEALLDEIFEFGENIRCPKEHRPLFQSLATRSLTEPTLLEEQAGYQVYATLYRNDKLSLGTFSKGVMWNQRRNLVAYLLEGECTSYVQLQFLKDGADFCSAMFAGAQTGPHALFGFNLLTDNGAWHSDLDIINGRFRSSDLRIRFKVGGAREGLEPLVDEDGHRVQLRFGEYTLAVRLLQERCDYGGLQLSLGIGADSAHPEADGVPEADNRALYLDYVLYAGEERDFDFHEVKEAAWMFQLGLLGEGEELPVASADRIADSVGASLEAGGETISVALPVAPGGTKERYLSNRVVLPQQRIKMQ</sequence>
<dbReference type="AlphaFoldDB" id="A0A2R5F2M9"/>
<dbReference type="EMBL" id="BDQX01000289">
    <property type="protein sequence ID" value="GBG10054.1"/>
    <property type="molecule type" value="Genomic_DNA"/>
</dbReference>
<protein>
    <recommendedName>
        <fullName evidence="3">Heparinase II/III-like protein</fullName>
    </recommendedName>
</protein>
<comment type="caution">
    <text evidence="1">The sequence shown here is derived from an EMBL/GenBank/DDBJ whole genome shotgun (WGS) entry which is preliminary data.</text>
</comment>